<dbReference type="Gene3D" id="3.40.220.10">
    <property type="entry name" value="Leucine Aminopeptidase, subunit E, domain 1"/>
    <property type="match status" value="2"/>
</dbReference>
<dbReference type="SUPFAM" id="SSF52949">
    <property type="entry name" value="Macro domain-like"/>
    <property type="match status" value="2"/>
</dbReference>
<feature type="compositionally biased region" description="Polar residues" evidence="1">
    <location>
        <begin position="481"/>
        <end position="490"/>
    </location>
</feature>
<gene>
    <name evidence="3" type="ORF">GEV02_21465</name>
</gene>
<dbReference type="RefSeq" id="WP_152840010.1">
    <property type="nucleotide sequence ID" value="NZ_WHUG01000009.1"/>
</dbReference>
<evidence type="ECO:0000313" key="3">
    <source>
        <dbReference type="EMBL" id="MQA40716.1"/>
    </source>
</evidence>
<evidence type="ECO:0000259" key="2">
    <source>
        <dbReference type="PROSITE" id="PS51154"/>
    </source>
</evidence>
<evidence type="ECO:0000256" key="1">
    <source>
        <dbReference type="SAM" id="MobiDB-lite"/>
    </source>
</evidence>
<name>A0A6A7N6Q5_9BURK</name>
<evidence type="ECO:0000313" key="4">
    <source>
        <dbReference type="Proteomes" id="UP000440498"/>
    </source>
</evidence>
<dbReference type="Proteomes" id="UP000440498">
    <property type="component" value="Unassembled WGS sequence"/>
</dbReference>
<comment type="caution">
    <text evidence="3">The sequence shown here is derived from an EMBL/GenBank/DDBJ whole genome shotgun (WGS) entry which is preliminary data.</text>
</comment>
<dbReference type="InterPro" id="IPR043472">
    <property type="entry name" value="Macro_dom-like"/>
</dbReference>
<dbReference type="InterPro" id="IPR002589">
    <property type="entry name" value="Macro_dom"/>
</dbReference>
<sequence>MFNFFTNISRFFRHSPNSTSSINGHNDSLKGRAGAGSGAFFSRLKAFFNKKNAFPSSTATLLDKTVSSTAPATAGAITPSTPTSAMMVAMPKTNSAQPATPFVPQDKPLTVAAAVAKHVDTLPSPILGNSPPPEWLTAPVPSPTAPASATAAAADTYSSQRASDFSTEEINDWLFNHSHHPKLPKSQLHAREQEKYAPKTSAYFSTVAMQPSDDPEFSGRMGVYEGGITDLQANPDEKAAVACSNNGDLLLGCGFAVAKAVVNAAGPGLQAQLYNTYGVPGVMQQPQYALDNKDYAKTENRGYAITCDSHDMATTHHVKAIELLTVPMHNPAGLENMYREALIHSKDMDYIALPMAGMSHPLLNGPQGKEISAAIATKVAKEFIRRHPTSKLKIIFVIYNDKQAVEAYKKQIATSRADHPTVPAVTAKSDSPIGNVSHPRMRAGVKQYTLDDVRGVLFEGKKLDKLPPSTLGPRNKEQRAPKTNFSQTEKMTGPGCNNRLHLYAGAITDLRAGPDETAAIACTHYGDLDLSSGFPLATSVVNATGAGLQMELYNNYGVPKTGGVVEFDDNPYSATEGRGYAITCGAHDMVTSHGVNRIEVLSPPVNQPKGFFNMYMETLEHSKDLDYIALPMVGLNLPSLNGNKIHCVEIAVHAAKSFIRKYPASKLKIVFTVFNDPKAMELYRHYSSGNGMVTFDYVVQ</sequence>
<feature type="region of interest" description="Disordered" evidence="1">
    <location>
        <begin position="419"/>
        <end position="438"/>
    </location>
</feature>
<protein>
    <recommendedName>
        <fullName evidence="2">Macro domain-containing protein</fullName>
    </recommendedName>
</protein>
<keyword evidence="4" id="KW-1185">Reference proteome</keyword>
<dbReference type="EMBL" id="WHUG01000009">
    <property type="protein sequence ID" value="MQA40716.1"/>
    <property type="molecule type" value="Genomic_DNA"/>
</dbReference>
<feature type="domain" description="Macro" evidence="2">
    <location>
        <begin position="208"/>
        <end position="416"/>
    </location>
</feature>
<accession>A0A6A7N6Q5</accession>
<proteinExistence type="predicted"/>
<dbReference type="PROSITE" id="PS51154">
    <property type="entry name" value="MACRO"/>
    <property type="match status" value="1"/>
</dbReference>
<dbReference type="AlphaFoldDB" id="A0A6A7N6Q5"/>
<organism evidence="3 4">
    <name type="scientific">Rugamonas aquatica</name>
    <dbReference type="NCBI Taxonomy" id="2743357"/>
    <lineage>
        <taxon>Bacteria</taxon>
        <taxon>Pseudomonadati</taxon>
        <taxon>Pseudomonadota</taxon>
        <taxon>Betaproteobacteria</taxon>
        <taxon>Burkholderiales</taxon>
        <taxon>Oxalobacteraceae</taxon>
        <taxon>Telluria group</taxon>
        <taxon>Rugamonas</taxon>
    </lineage>
</organism>
<feature type="region of interest" description="Disordered" evidence="1">
    <location>
        <begin position="464"/>
        <end position="491"/>
    </location>
</feature>
<reference evidence="3 4" key="1">
    <citation type="submission" date="2019-10" db="EMBL/GenBank/DDBJ databases">
        <title>Two novel species isolated from a subtropical stream in China.</title>
        <authorList>
            <person name="Lu H."/>
        </authorList>
    </citation>
    <scope>NUCLEOTIDE SEQUENCE [LARGE SCALE GENOMIC DNA]</scope>
    <source>
        <strain evidence="3 4">FT29W</strain>
    </source>
</reference>